<dbReference type="PANTHER" id="PTHR21495">
    <property type="entry name" value="NUCLEOPORIN-RELATED"/>
    <property type="match status" value="1"/>
</dbReference>
<comment type="subunit">
    <text evidence="2 4">Homodimer.</text>
</comment>
<dbReference type="Pfam" id="PF03018">
    <property type="entry name" value="Dirigent"/>
    <property type="match status" value="1"/>
</dbReference>
<protein>
    <recommendedName>
        <fullName evidence="4">Dirigent protein</fullName>
    </recommendedName>
</protein>
<proteinExistence type="inferred from homology"/>
<dbReference type="Proteomes" id="UP000828251">
    <property type="component" value="Unassembled WGS sequence"/>
</dbReference>
<keyword evidence="6" id="KW-1185">Reference proteome</keyword>
<comment type="caution">
    <text evidence="5">The sequence shown here is derived from an EMBL/GenBank/DDBJ whole genome shotgun (WGS) entry which is preliminary data.</text>
</comment>
<evidence type="ECO:0000313" key="6">
    <source>
        <dbReference type="Proteomes" id="UP000828251"/>
    </source>
</evidence>
<dbReference type="GO" id="GO:0048046">
    <property type="term" value="C:apoplast"/>
    <property type="evidence" value="ECO:0007669"/>
    <property type="project" value="UniProtKB-SubCell"/>
</dbReference>
<accession>A0A9D4AJB1</accession>
<keyword evidence="3 4" id="KW-0964">Secreted</keyword>
<dbReference type="InterPro" id="IPR004265">
    <property type="entry name" value="Dirigent"/>
</dbReference>
<gene>
    <name evidence="5" type="ORF">J1N35_005788</name>
</gene>
<evidence type="ECO:0000256" key="1">
    <source>
        <dbReference type="ARBA" id="ARBA00010746"/>
    </source>
</evidence>
<dbReference type="EMBL" id="JAIQCV010000002">
    <property type="protein sequence ID" value="KAH1122628.1"/>
    <property type="molecule type" value="Genomic_DNA"/>
</dbReference>
<evidence type="ECO:0000256" key="4">
    <source>
        <dbReference type="RuleBase" id="RU363099"/>
    </source>
</evidence>
<dbReference type="Gene3D" id="2.40.480.10">
    <property type="entry name" value="Allene oxide cyclase-like"/>
    <property type="match status" value="1"/>
</dbReference>
<dbReference type="InterPro" id="IPR044859">
    <property type="entry name" value="Allene_oxi_cyc_Dirigent"/>
</dbReference>
<dbReference type="AlphaFoldDB" id="A0A9D4AJB1"/>
<evidence type="ECO:0000256" key="3">
    <source>
        <dbReference type="ARBA" id="ARBA00022525"/>
    </source>
</evidence>
<evidence type="ECO:0000256" key="2">
    <source>
        <dbReference type="ARBA" id="ARBA00011738"/>
    </source>
</evidence>
<name>A0A9D4AJB1_9ROSI</name>
<comment type="subcellular location">
    <subcellularLocation>
        <location evidence="4">Secreted</location>
        <location evidence="4">Extracellular space</location>
        <location evidence="4">Apoplast</location>
    </subcellularLocation>
</comment>
<dbReference type="GO" id="GO:0009699">
    <property type="term" value="P:phenylpropanoid biosynthetic process"/>
    <property type="evidence" value="ECO:0007669"/>
    <property type="project" value="UniProtKB-ARBA"/>
</dbReference>
<evidence type="ECO:0000313" key="5">
    <source>
        <dbReference type="EMBL" id="KAH1122628.1"/>
    </source>
</evidence>
<dbReference type="OrthoDB" id="1864232at2759"/>
<comment type="function">
    <text evidence="4">Dirigent proteins impart stereoselectivity on the phenoxy radical-coupling reaction, yielding optically active lignans from two molecules of coniferyl alcohol in the biosynthesis of lignans, flavonolignans, and alkaloids and thus plays a central role in plant secondary metabolism.</text>
</comment>
<keyword evidence="4" id="KW-0052">Apoplast</keyword>
<reference evidence="5 6" key="1">
    <citation type="journal article" date="2021" name="Plant Biotechnol. J.">
        <title>Multi-omics assisted identification of the key and species-specific regulatory components of drought-tolerant mechanisms in Gossypium stocksii.</title>
        <authorList>
            <person name="Yu D."/>
            <person name="Ke L."/>
            <person name="Zhang D."/>
            <person name="Wu Y."/>
            <person name="Sun Y."/>
            <person name="Mei J."/>
            <person name="Sun J."/>
            <person name="Sun Y."/>
        </authorList>
    </citation>
    <scope>NUCLEOTIDE SEQUENCE [LARGE SCALE GENOMIC DNA]</scope>
    <source>
        <strain evidence="6">cv. E1</strain>
        <tissue evidence="5">Leaf</tissue>
    </source>
</reference>
<sequence>MTRLLFFLHDTFSGGNPSAIMIAHPNITQASSFGFSRLFAFDDPLTIRTELTSTLIGNTQGIYVSFSRDLAVFTSIMYVDFAFMSGKFNGSYFSLFSRNPSSNIVRELTIVGRRGAFMMARGFALTQLNFVNMTTGIVVLKFNVLLYHY</sequence>
<comment type="similarity">
    <text evidence="1 4">Belongs to the plant dirigent protein family.</text>
</comment>
<organism evidence="5 6">
    <name type="scientific">Gossypium stocksii</name>
    <dbReference type="NCBI Taxonomy" id="47602"/>
    <lineage>
        <taxon>Eukaryota</taxon>
        <taxon>Viridiplantae</taxon>
        <taxon>Streptophyta</taxon>
        <taxon>Embryophyta</taxon>
        <taxon>Tracheophyta</taxon>
        <taxon>Spermatophyta</taxon>
        <taxon>Magnoliopsida</taxon>
        <taxon>eudicotyledons</taxon>
        <taxon>Gunneridae</taxon>
        <taxon>Pentapetalae</taxon>
        <taxon>rosids</taxon>
        <taxon>malvids</taxon>
        <taxon>Malvales</taxon>
        <taxon>Malvaceae</taxon>
        <taxon>Malvoideae</taxon>
        <taxon>Gossypium</taxon>
    </lineage>
</organism>